<name>A0A381SPW7_9ZZZZ</name>
<dbReference type="PROSITE" id="PS00198">
    <property type="entry name" value="4FE4S_FER_1"/>
    <property type="match status" value="1"/>
</dbReference>
<dbReference type="InterPro" id="IPR017900">
    <property type="entry name" value="4Fe4S_Fe_S_CS"/>
</dbReference>
<sequence>MSEDFDPAKKDLDTGFEVLDSFERFSQKNDIYSRAFWDSEVRSEKTDRFFETYRTPLKEWKSADGFRQRDYALRNASWHLPDIFAELKEDQNRREGFLDPFTVHRQGPEESIEVESPTEMSREIKHVAKVFGADLVGITDYDERWVYTHAYSRKGETEKEQELPTDLPNVIVIVQEMDKDLIETVPSALSGTATGVGYSQDTLVLLGLAQYVINLGYRAVATMNDTALAIPYALKAGLGEYGRHGLLITKEFGPRVRIGKIFTDLPLAHDYPKTFGVTEFCKICRRCSDACPVNAIPDGDPSDVVYNKSNIRGVRKWTVDAEPCFKFWTNQNSDCSICVRVCPYNRDFRGLWPRLWLWLAGTPLRRLALWMADFFTPSNRVSPSAWWRKGTQS</sequence>
<proteinExistence type="predicted"/>
<gene>
    <name evidence="2" type="ORF">METZ01_LOCUS58924</name>
</gene>
<dbReference type="EMBL" id="UINC01003408">
    <property type="protein sequence ID" value="SVA06070.1"/>
    <property type="molecule type" value="Genomic_DNA"/>
</dbReference>
<dbReference type="InterPro" id="IPR017896">
    <property type="entry name" value="4Fe4S_Fe-S-bd"/>
</dbReference>
<accession>A0A381SPW7</accession>
<dbReference type="PANTHER" id="PTHR42827:SF1">
    <property type="entry name" value="IRON-SULFUR CLUSTER-BINDING PROTEIN"/>
    <property type="match status" value="1"/>
</dbReference>
<dbReference type="PANTHER" id="PTHR42827">
    <property type="entry name" value="IRON-SULFUR CLUSTER-BINDING PROTEIN-RELATED"/>
    <property type="match status" value="1"/>
</dbReference>
<reference evidence="2" key="1">
    <citation type="submission" date="2018-05" db="EMBL/GenBank/DDBJ databases">
        <authorList>
            <person name="Lanie J.A."/>
            <person name="Ng W.-L."/>
            <person name="Kazmierczak K.M."/>
            <person name="Andrzejewski T.M."/>
            <person name="Davidsen T.M."/>
            <person name="Wayne K.J."/>
            <person name="Tettelin H."/>
            <person name="Glass J.I."/>
            <person name="Rusch D."/>
            <person name="Podicherti R."/>
            <person name="Tsui H.-C.T."/>
            <person name="Winkler M.E."/>
        </authorList>
    </citation>
    <scope>NUCLEOTIDE SEQUENCE</scope>
</reference>
<organism evidence="2">
    <name type="scientific">marine metagenome</name>
    <dbReference type="NCBI Taxonomy" id="408172"/>
    <lineage>
        <taxon>unclassified sequences</taxon>
        <taxon>metagenomes</taxon>
        <taxon>ecological metagenomes</taxon>
    </lineage>
</organism>
<evidence type="ECO:0000259" key="1">
    <source>
        <dbReference type="PROSITE" id="PS51379"/>
    </source>
</evidence>
<evidence type="ECO:0000313" key="2">
    <source>
        <dbReference type="EMBL" id="SVA06070.1"/>
    </source>
</evidence>
<dbReference type="Pfam" id="PF13486">
    <property type="entry name" value="Dehalogenase"/>
    <property type="match status" value="1"/>
</dbReference>
<dbReference type="SUPFAM" id="SSF54862">
    <property type="entry name" value="4Fe-4S ferredoxins"/>
    <property type="match status" value="1"/>
</dbReference>
<dbReference type="AlphaFoldDB" id="A0A381SPW7"/>
<feature type="domain" description="4Fe-4S ferredoxin-type" evidence="1">
    <location>
        <begin position="272"/>
        <end position="301"/>
    </location>
</feature>
<dbReference type="Gene3D" id="3.30.70.20">
    <property type="match status" value="1"/>
</dbReference>
<dbReference type="InterPro" id="IPR028894">
    <property type="entry name" value="RDH_dom"/>
</dbReference>
<dbReference type="PROSITE" id="PS51379">
    <property type="entry name" value="4FE4S_FER_2"/>
    <property type="match status" value="1"/>
</dbReference>
<protein>
    <recommendedName>
        <fullName evidence="1">4Fe-4S ferredoxin-type domain-containing protein</fullName>
    </recommendedName>
</protein>
<dbReference type="Pfam" id="PF13484">
    <property type="entry name" value="Fer4_16"/>
    <property type="match status" value="1"/>
</dbReference>